<keyword evidence="5" id="KW-1185">Reference proteome</keyword>
<protein>
    <recommendedName>
        <fullName evidence="3">D-serine dehydratase-like domain-containing protein</fullName>
    </recommendedName>
</protein>
<evidence type="ECO:0000313" key="5">
    <source>
        <dbReference type="Proteomes" id="UP000050417"/>
    </source>
</evidence>
<keyword evidence="2" id="KW-0456">Lyase</keyword>
<dbReference type="SMART" id="SM01119">
    <property type="entry name" value="D-ser_dehydrat"/>
    <property type="match status" value="1"/>
</dbReference>
<dbReference type="RefSeq" id="WP_075061694.1">
    <property type="nucleotide sequence ID" value="NZ_LGCL01000015.1"/>
</dbReference>
<comment type="caution">
    <text evidence="4">The sequence shown here is derived from an EMBL/GenBank/DDBJ whole genome shotgun (WGS) entry which is preliminary data.</text>
</comment>
<dbReference type="STRING" id="1134406.ADN00_04125"/>
<dbReference type="InterPro" id="IPR051466">
    <property type="entry name" value="D-amino_acid_metab_enzyme"/>
</dbReference>
<feature type="domain" description="D-serine dehydratase-like" evidence="3">
    <location>
        <begin position="253"/>
        <end position="359"/>
    </location>
</feature>
<sequence>MPDIFPTIKRPTLLLDEKTARRNLHSMALRARQAGARFRPHFKTHQSAAIGEWFRDLEINAITVSSVDMAQYFARAGWQDILIAFPFNWREIDEVNQLASQIHLGLLVESRDTARFLNWHLNHPVDVWIKIDVGSQRTGLAWDDPEAVQALAADLQRGRQLRLRGLLTHAGHSYRARGAEEVCALHQQSMQRLTGLRDQLTQAGLPALEISIGDTPSCSLCDCTGADELRPGNFLFYDVQQSQIGSCQPADIAVAVACPVVALHPERNEAVVFGGAIHLSKDAFDLDGRPAYGLVCLPQPNGWGAPLPGAFVRGLSQEHGVLHLPEEDLARVRVGDLLCILPAHSCLTVTLMRSYLTLTGQVVPTMHSPE</sequence>
<dbReference type="PANTHER" id="PTHR28004">
    <property type="entry name" value="ZGC:162816-RELATED"/>
    <property type="match status" value="1"/>
</dbReference>
<dbReference type="EMBL" id="LGCL01000015">
    <property type="protein sequence ID" value="KPL79071.1"/>
    <property type="molecule type" value="Genomic_DNA"/>
</dbReference>
<dbReference type="InterPro" id="IPR001608">
    <property type="entry name" value="Ala_racemase_N"/>
</dbReference>
<dbReference type="GO" id="GO:0036088">
    <property type="term" value="P:D-serine catabolic process"/>
    <property type="evidence" value="ECO:0007669"/>
    <property type="project" value="TreeGrafter"/>
</dbReference>
<dbReference type="Gene3D" id="3.20.20.10">
    <property type="entry name" value="Alanine racemase"/>
    <property type="match status" value="1"/>
</dbReference>
<evidence type="ECO:0000256" key="1">
    <source>
        <dbReference type="ARBA" id="ARBA00005323"/>
    </source>
</evidence>
<evidence type="ECO:0000313" key="4">
    <source>
        <dbReference type="EMBL" id="KPL79071.1"/>
    </source>
</evidence>
<dbReference type="Gene3D" id="2.40.37.20">
    <property type="entry name" value="D-serine dehydratase-like domain"/>
    <property type="match status" value="1"/>
</dbReference>
<proteinExistence type="inferred from homology"/>
<dbReference type="Pfam" id="PF01168">
    <property type="entry name" value="Ala_racemase_N"/>
    <property type="match status" value="1"/>
</dbReference>
<dbReference type="InterPro" id="IPR026956">
    <property type="entry name" value="D-ser_dehydrat-like_dom"/>
</dbReference>
<organism evidence="4 5">
    <name type="scientific">Ornatilinea apprima</name>
    <dbReference type="NCBI Taxonomy" id="1134406"/>
    <lineage>
        <taxon>Bacteria</taxon>
        <taxon>Bacillati</taxon>
        <taxon>Chloroflexota</taxon>
        <taxon>Anaerolineae</taxon>
        <taxon>Anaerolineales</taxon>
        <taxon>Anaerolineaceae</taxon>
        <taxon>Ornatilinea</taxon>
    </lineage>
</organism>
<dbReference type="PANTHER" id="PTHR28004:SF2">
    <property type="entry name" value="D-SERINE DEHYDRATASE"/>
    <property type="match status" value="1"/>
</dbReference>
<evidence type="ECO:0000259" key="3">
    <source>
        <dbReference type="SMART" id="SM01119"/>
    </source>
</evidence>
<dbReference type="InterPro" id="IPR042208">
    <property type="entry name" value="D-ser_dehydrat-like_sf"/>
</dbReference>
<dbReference type="OrthoDB" id="9788869at2"/>
<dbReference type="InterPro" id="IPR029066">
    <property type="entry name" value="PLP-binding_barrel"/>
</dbReference>
<dbReference type="GO" id="GO:0008721">
    <property type="term" value="F:D-serine ammonia-lyase activity"/>
    <property type="evidence" value="ECO:0007669"/>
    <property type="project" value="TreeGrafter"/>
</dbReference>
<dbReference type="Proteomes" id="UP000050417">
    <property type="component" value="Unassembled WGS sequence"/>
</dbReference>
<gene>
    <name evidence="4" type="ORF">ADN00_04125</name>
</gene>
<dbReference type="AlphaFoldDB" id="A0A0P6XFV8"/>
<name>A0A0P6XFV8_9CHLR</name>
<reference evidence="4 5" key="1">
    <citation type="submission" date="2015-07" db="EMBL/GenBank/DDBJ databases">
        <title>Genome sequence of Ornatilinea apprima DSM 23815.</title>
        <authorList>
            <person name="Hemp J."/>
            <person name="Ward L.M."/>
            <person name="Pace L.A."/>
            <person name="Fischer W.W."/>
        </authorList>
    </citation>
    <scope>NUCLEOTIDE SEQUENCE [LARGE SCALE GENOMIC DNA]</scope>
    <source>
        <strain evidence="4 5">P3M-1</strain>
    </source>
</reference>
<dbReference type="Pfam" id="PF14031">
    <property type="entry name" value="D-ser_dehydrat"/>
    <property type="match status" value="1"/>
</dbReference>
<dbReference type="SUPFAM" id="SSF51419">
    <property type="entry name" value="PLP-binding barrel"/>
    <property type="match status" value="1"/>
</dbReference>
<evidence type="ECO:0000256" key="2">
    <source>
        <dbReference type="ARBA" id="ARBA00023239"/>
    </source>
</evidence>
<comment type="similarity">
    <text evidence="1">Belongs to the DSD1 family.</text>
</comment>
<accession>A0A0P6XFV8</accession>